<evidence type="ECO:0000256" key="1">
    <source>
        <dbReference type="SAM" id="Phobius"/>
    </source>
</evidence>
<feature type="transmembrane region" description="Helical" evidence="1">
    <location>
        <begin position="12"/>
        <end position="28"/>
    </location>
</feature>
<sequence>MKETLIQADDSITLWGIIIIWASVSIFLEQRYSWASKVTGAIIALVGAMALSNFGIIPTESPVYDAVWSVIVPLAIPLLLFHVNLKKIWKESSRLLLIFLLSSIGTVAGTIIAFFTLRNHIPFLDQLSGIFGASYIGGGVNFAVMAAKFETPGEIISAAVVADNLMMALLFIILMMIPALHFIRKRYPTPHVEEVEKNQSDDDKTLAESFWKRKEVSLKDMALSIGTAFFLVIVSLKIAEFFAGIIPSGEEASFFNNLLNGIIGDQYLVLTTLTFVALAVFPNYFSGLNGSQEIGTYLIHIFFVVIGIPASITLIVQTAPLLLVFAFIIVAINLTLSLIFGKLFRMSLEEILLASNANIGGPTTAAAFAIAKGWRQLVGPILIVGTLGYIIGNYIGTFLAVWFGTLM</sequence>
<evidence type="ECO:0000313" key="3">
    <source>
        <dbReference type="Proteomes" id="UP000040453"/>
    </source>
</evidence>
<dbReference type="PANTHER" id="PTHR34289">
    <property type="entry name" value="PROTEIN, PUTATIVE (DUF819)-RELATED"/>
    <property type="match status" value="1"/>
</dbReference>
<name>A0A0A1MDS4_9BACI</name>
<feature type="transmembrane region" description="Helical" evidence="1">
    <location>
        <begin position="266"/>
        <end position="285"/>
    </location>
</feature>
<protein>
    <recommendedName>
        <fullName evidence="4">DUF819 domain-containing protein</fullName>
    </recommendedName>
</protein>
<feature type="transmembrane region" description="Helical" evidence="1">
    <location>
        <begin position="63"/>
        <end position="83"/>
    </location>
</feature>
<feature type="transmembrane region" description="Helical" evidence="1">
    <location>
        <begin position="351"/>
        <end position="371"/>
    </location>
</feature>
<proteinExistence type="predicted"/>
<dbReference type="AlphaFoldDB" id="A0A0A1MDS4"/>
<dbReference type="Proteomes" id="UP000040453">
    <property type="component" value="Unassembled WGS sequence"/>
</dbReference>
<feature type="transmembrane region" description="Helical" evidence="1">
    <location>
        <begin position="322"/>
        <end position="344"/>
    </location>
</feature>
<keyword evidence="1" id="KW-0812">Transmembrane</keyword>
<organism evidence="2 3">
    <name type="scientific">Oceanobacillus oncorhynchi</name>
    <dbReference type="NCBI Taxonomy" id="545501"/>
    <lineage>
        <taxon>Bacteria</taxon>
        <taxon>Bacillati</taxon>
        <taxon>Bacillota</taxon>
        <taxon>Bacilli</taxon>
        <taxon>Bacillales</taxon>
        <taxon>Bacillaceae</taxon>
        <taxon>Oceanobacillus</taxon>
    </lineage>
</organism>
<feature type="transmembrane region" description="Helical" evidence="1">
    <location>
        <begin position="297"/>
        <end position="316"/>
    </location>
</feature>
<accession>A0A0A1MDS4</accession>
<feature type="transmembrane region" description="Helical" evidence="1">
    <location>
        <begin position="40"/>
        <end position="57"/>
    </location>
</feature>
<dbReference type="OrthoDB" id="653763at2"/>
<keyword evidence="3" id="KW-1185">Reference proteome</keyword>
<feature type="transmembrane region" description="Helical" evidence="1">
    <location>
        <begin position="222"/>
        <end position="246"/>
    </location>
</feature>
<feature type="transmembrane region" description="Helical" evidence="1">
    <location>
        <begin position="377"/>
        <end position="403"/>
    </location>
</feature>
<dbReference type="Pfam" id="PF05684">
    <property type="entry name" value="DUF819"/>
    <property type="match status" value="1"/>
</dbReference>
<feature type="transmembrane region" description="Helical" evidence="1">
    <location>
        <begin position="155"/>
        <end position="177"/>
    </location>
</feature>
<reference evidence="2 3" key="1">
    <citation type="submission" date="2014-11" db="EMBL/GenBank/DDBJ databases">
        <authorList>
            <person name="Urmite Genomes Urmite Genomes"/>
        </authorList>
    </citation>
    <scope>NUCLEOTIDE SEQUENCE [LARGE SCALE GENOMIC DNA]</scope>
    <source>
        <strain evidence="2 3">Oc5</strain>
    </source>
</reference>
<dbReference type="InterPro" id="IPR008537">
    <property type="entry name" value="DUF819"/>
</dbReference>
<gene>
    <name evidence="2" type="ORF">BN997_03442</name>
</gene>
<dbReference type="RefSeq" id="WP_042533837.1">
    <property type="nucleotide sequence ID" value="NZ_CDGG01000001.1"/>
</dbReference>
<dbReference type="STRING" id="545501.BN997_03442"/>
<dbReference type="EMBL" id="CDGG01000001">
    <property type="protein sequence ID" value="CEI83525.1"/>
    <property type="molecule type" value="Genomic_DNA"/>
</dbReference>
<dbReference type="PANTHER" id="PTHR34289:SF8">
    <property type="entry name" value="DUF819 DOMAIN-CONTAINING PROTEIN"/>
    <property type="match status" value="1"/>
</dbReference>
<evidence type="ECO:0000313" key="2">
    <source>
        <dbReference type="EMBL" id="CEI83525.1"/>
    </source>
</evidence>
<evidence type="ECO:0008006" key="4">
    <source>
        <dbReference type="Google" id="ProtNLM"/>
    </source>
</evidence>
<keyword evidence="1" id="KW-1133">Transmembrane helix</keyword>
<keyword evidence="1" id="KW-0472">Membrane</keyword>
<feature type="transmembrane region" description="Helical" evidence="1">
    <location>
        <begin position="95"/>
        <end position="117"/>
    </location>
</feature>